<evidence type="ECO:0000256" key="1">
    <source>
        <dbReference type="SAM" id="SignalP"/>
    </source>
</evidence>
<dbReference type="Gene3D" id="2.10.25.10">
    <property type="entry name" value="Laminin"/>
    <property type="match status" value="1"/>
</dbReference>
<evidence type="ECO:0000259" key="2">
    <source>
        <dbReference type="Pfam" id="PF01826"/>
    </source>
</evidence>
<feature type="chain" id="PRO_5012749665" evidence="1">
    <location>
        <begin position="24"/>
        <end position="92"/>
    </location>
</feature>
<dbReference type="AlphaFoldDB" id="A0A1Q3FME4"/>
<sequence length="92" mass="10330">MKFSSVTGCLALLIVVYFGTTQAKNCTGDNEILRVNSSICQPTCPLLPLKLRPRIQCIEINRPRCICDDGFIRNREDNRCIPLEDCPSANKD</sequence>
<reference evidence="3" key="1">
    <citation type="submission" date="2017-01" db="EMBL/GenBank/DDBJ databases">
        <title>A deep insight into the sialotranscriptome of adult male and female Cluex tarsalis mosquitoes.</title>
        <authorList>
            <person name="Ribeiro J.M."/>
            <person name="Moreira F."/>
            <person name="Bernard K.A."/>
            <person name="Calvo E."/>
        </authorList>
    </citation>
    <scope>NUCLEOTIDE SEQUENCE</scope>
    <source>
        <strain evidence="3">Kern County</strain>
        <tissue evidence="3">Salivary glands</tissue>
    </source>
</reference>
<feature type="domain" description="TIL" evidence="2">
    <location>
        <begin position="39"/>
        <end position="86"/>
    </location>
</feature>
<proteinExistence type="predicted"/>
<accession>A0A1Q3FME4</accession>
<dbReference type="Pfam" id="PF01826">
    <property type="entry name" value="TIL"/>
    <property type="match status" value="1"/>
</dbReference>
<organism evidence="3">
    <name type="scientific">Culex tarsalis</name>
    <name type="common">Encephalitis mosquito</name>
    <dbReference type="NCBI Taxonomy" id="7177"/>
    <lineage>
        <taxon>Eukaryota</taxon>
        <taxon>Metazoa</taxon>
        <taxon>Ecdysozoa</taxon>
        <taxon>Arthropoda</taxon>
        <taxon>Hexapoda</taxon>
        <taxon>Insecta</taxon>
        <taxon>Pterygota</taxon>
        <taxon>Neoptera</taxon>
        <taxon>Endopterygota</taxon>
        <taxon>Diptera</taxon>
        <taxon>Nematocera</taxon>
        <taxon>Culicoidea</taxon>
        <taxon>Culicidae</taxon>
        <taxon>Culicinae</taxon>
        <taxon>Culicini</taxon>
        <taxon>Culex</taxon>
        <taxon>Culex</taxon>
    </lineage>
</organism>
<dbReference type="SUPFAM" id="SSF57567">
    <property type="entry name" value="Serine protease inhibitors"/>
    <property type="match status" value="1"/>
</dbReference>
<name>A0A1Q3FME4_CULTA</name>
<keyword evidence="1" id="KW-0732">Signal</keyword>
<evidence type="ECO:0000313" key="3">
    <source>
        <dbReference type="EMBL" id="JAV28673.1"/>
    </source>
</evidence>
<dbReference type="EMBL" id="GFDL01006372">
    <property type="protein sequence ID" value="JAV28673.1"/>
    <property type="molecule type" value="Transcribed_RNA"/>
</dbReference>
<protein>
    <submittedName>
        <fullName evidence="3">Putative cysteine-rich protease inhibitor</fullName>
    </submittedName>
</protein>
<feature type="signal peptide" evidence="1">
    <location>
        <begin position="1"/>
        <end position="23"/>
    </location>
</feature>
<dbReference type="InterPro" id="IPR036084">
    <property type="entry name" value="Ser_inhib-like_sf"/>
</dbReference>
<dbReference type="CDD" id="cd19941">
    <property type="entry name" value="TIL"/>
    <property type="match status" value="1"/>
</dbReference>
<dbReference type="InterPro" id="IPR002919">
    <property type="entry name" value="TIL_dom"/>
</dbReference>